<reference evidence="2 3" key="1">
    <citation type="journal article" date="2009" name="Environ. Microbiol.">
        <title>Genome sequence of Desulfobacterium autotrophicum HRM2, a marine sulfate reducer oxidizing organic carbon completely to carbon dioxide.</title>
        <authorList>
            <person name="Strittmatter A.W."/>
            <person name="Liesegang H."/>
            <person name="Rabus R."/>
            <person name="Decker I."/>
            <person name="Amann J."/>
            <person name="Andres S."/>
            <person name="Henne A."/>
            <person name="Fricke W.F."/>
            <person name="Martinez-Arias R."/>
            <person name="Bartels D."/>
            <person name="Goesmann A."/>
            <person name="Krause L."/>
            <person name="Puehler A."/>
            <person name="Klenk H.P."/>
            <person name="Richter M."/>
            <person name="Schuler M."/>
            <person name="Gloeckner F.O."/>
            <person name="Meyerdierks A."/>
            <person name="Gottschalk G."/>
            <person name="Amann R."/>
        </authorList>
    </citation>
    <scope>NUCLEOTIDE SEQUENCE [LARGE SCALE GENOMIC DNA]</scope>
    <source>
        <strain evidence="3">ATCC 43914 / DSM 3382 / HRM2</strain>
    </source>
</reference>
<keyword evidence="3" id="KW-1185">Reference proteome</keyword>
<accession>C0QCG0</accession>
<dbReference type="SUPFAM" id="SSF51206">
    <property type="entry name" value="cAMP-binding domain-like"/>
    <property type="match status" value="1"/>
</dbReference>
<sequence length="173" mass="19657">MNSSTDTSQNTSEFIANLSILRQAHLFSSLPQEALKLFAYLATRESYRQGEYVFRTGDDDGCSYYIMEGSADLVLDNKDKSSIVRNYPQDHFLGGLSMFSPLPRLFSLRAAKDLTVIVMTREKFSMVMEKFPELSLQMVKAIAKRINEVEGQSIEHYKKENADIKDFFGASLI</sequence>
<dbReference type="Pfam" id="PF00027">
    <property type="entry name" value="cNMP_binding"/>
    <property type="match status" value="1"/>
</dbReference>
<dbReference type="InterPro" id="IPR014710">
    <property type="entry name" value="RmlC-like_jellyroll"/>
</dbReference>
<dbReference type="Proteomes" id="UP000000442">
    <property type="component" value="Chromosome"/>
</dbReference>
<name>C0QCG0_DESAH</name>
<dbReference type="STRING" id="177437.HRM2_41200"/>
<evidence type="ECO:0000313" key="2">
    <source>
        <dbReference type="EMBL" id="ACN17177.1"/>
    </source>
</evidence>
<dbReference type="RefSeq" id="WP_015905910.1">
    <property type="nucleotide sequence ID" value="NC_012108.1"/>
</dbReference>
<dbReference type="Gene3D" id="2.60.120.10">
    <property type="entry name" value="Jelly Rolls"/>
    <property type="match status" value="1"/>
</dbReference>
<evidence type="ECO:0000259" key="1">
    <source>
        <dbReference type="PROSITE" id="PS50042"/>
    </source>
</evidence>
<dbReference type="eggNOG" id="COG0664">
    <property type="taxonomic scope" value="Bacteria"/>
</dbReference>
<dbReference type="SMART" id="SM00100">
    <property type="entry name" value="cNMP"/>
    <property type="match status" value="1"/>
</dbReference>
<gene>
    <name evidence="2" type="ordered locus">HRM2_41200</name>
</gene>
<feature type="domain" description="Cyclic nucleotide-binding" evidence="1">
    <location>
        <begin position="26"/>
        <end position="145"/>
    </location>
</feature>
<dbReference type="CDD" id="cd00038">
    <property type="entry name" value="CAP_ED"/>
    <property type="match status" value="1"/>
</dbReference>
<protein>
    <submittedName>
        <fullName evidence="2">Cyclic nucleotide-binding domain (cNMP-BD) family protein</fullName>
    </submittedName>
</protein>
<dbReference type="InterPro" id="IPR018490">
    <property type="entry name" value="cNMP-bd_dom_sf"/>
</dbReference>
<organism evidence="2 3">
    <name type="scientific">Desulforapulum autotrophicum (strain ATCC 43914 / DSM 3382 / VKM B-1955 / HRM2)</name>
    <name type="common">Desulfobacterium autotrophicum</name>
    <dbReference type="NCBI Taxonomy" id="177437"/>
    <lineage>
        <taxon>Bacteria</taxon>
        <taxon>Pseudomonadati</taxon>
        <taxon>Thermodesulfobacteriota</taxon>
        <taxon>Desulfobacteria</taxon>
        <taxon>Desulfobacterales</taxon>
        <taxon>Desulfobacteraceae</taxon>
        <taxon>Desulforapulum</taxon>
    </lineage>
</organism>
<evidence type="ECO:0000313" key="3">
    <source>
        <dbReference type="Proteomes" id="UP000000442"/>
    </source>
</evidence>
<dbReference type="AlphaFoldDB" id="C0QCG0"/>
<dbReference type="HOGENOM" id="CLU_075053_16_3_7"/>
<dbReference type="EMBL" id="CP001087">
    <property type="protein sequence ID" value="ACN17177.1"/>
    <property type="molecule type" value="Genomic_DNA"/>
</dbReference>
<dbReference type="KEGG" id="dat:HRM2_41200"/>
<dbReference type="InterPro" id="IPR000595">
    <property type="entry name" value="cNMP-bd_dom"/>
</dbReference>
<proteinExistence type="predicted"/>
<dbReference type="PROSITE" id="PS50042">
    <property type="entry name" value="CNMP_BINDING_3"/>
    <property type="match status" value="1"/>
</dbReference>